<evidence type="ECO:0000256" key="6">
    <source>
        <dbReference type="PROSITE-ProRule" id="PRU00169"/>
    </source>
</evidence>
<dbReference type="Gene3D" id="6.10.250.690">
    <property type="match status" value="1"/>
</dbReference>
<dbReference type="InterPro" id="IPR001789">
    <property type="entry name" value="Sig_transdc_resp-reg_receiver"/>
</dbReference>
<organism evidence="10 11">
    <name type="scientific">Jiangella aurantiaca</name>
    <dbReference type="NCBI Taxonomy" id="2530373"/>
    <lineage>
        <taxon>Bacteria</taxon>
        <taxon>Bacillati</taxon>
        <taxon>Actinomycetota</taxon>
        <taxon>Actinomycetes</taxon>
        <taxon>Jiangellales</taxon>
        <taxon>Jiangellaceae</taxon>
        <taxon>Jiangella</taxon>
    </lineage>
</organism>
<dbReference type="InterPro" id="IPR001867">
    <property type="entry name" value="OmpR/PhoB-type_DNA-bd"/>
</dbReference>
<dbReference type="PROSITE" id="PS51755">
    <property type="entry name" value="OMPR_PHOB"/>
    <property type="match status" value="1"/>
</dbReference>
<protein>
    <submittedName>
        <fullName evidence="10">Response regulator transcription factor</fullName>
    </submittedName>
</protein>
<keyword evidence="11" id="KW-1185">Reference proteome</keyword>
<keyword evidence="1 6" id="KW-0597">Phosphoprotein</keyword>
<dbReference type="CDD" id="cd00383">
    <property type="entry name" value="trans_reg_C"/>
    <property type="match status" value="1"/>
</dbReference>
<keyword evidence="2" id="KW-0902">Two-component regulatory system</keyword>
<dbReference type="AlphaFoldDB" id="A0A4R5ACS9"/>
<dbReference type="GO" id="GO:0032993">
    <property type="term" value="C:protein-DNA complex"/>
    <property type="evidence" value="ECO:0007669"/>
    <property type="project" value="TreeGrafter"/>
</dbReference>
<evidence type="ECO:0000256" key="5">
    <source>
        <dbReference type="ARBA" id="ARBA00023163"/>
    </source>
</evidence>
<feature type="DNA-binding region" description="OmpR/PhoB-type" evidence="7">
    <location>
        <begin position="124"/>
        <end position="218"/>
    </location>
</feature>
<dbReference type="OrthoDB" id="3229809at2"/>
<dbReference type="InterPro" id="IPR011006">
    <property type="entry name" value="CheY-like_superfamily"/>
</dbReference>
<dbReference type="InterPro" id="IPR036388">
    <property type="entry name" value="WH-like_DNA-bd_sf"/>
</dbReference>
<dbReference type="PANTHER" id="PTHR48111">
    <property type="entry name" value="REGULATOR OF RPOS"/>
    <property type="match status" value="1"/>
</dbReference>
<dbReference type="GO" id="GO:0006355">
    <property type="term" value="P:regulation of DNA-templated transcription"/>
    <property type="evidence" value="ECO:0007669"/>
    <property type="project" value="InterPro"/>
</dbReference>
<dbReference type="GO" id="GO:0000156">
    <property type="term" value="F:phosphorelay response regulator activity"/>
    <property type="evidence" value="ECO:0007669"/>
    <property type="project" value="TreeGrafter"/>
</dbReference>
<feature type="domain" description="OmpR/PhoB-type" evidence="9">
    <location>
        <begin position="124"/>
        <end position="218"/>
    </location>
</feature>
<dbReference type="SUPFAM" id="SSF52172">
    <property type="entry name" value="CheY-like"/>
    <property type="match status" value="1"/>
</dbReference>
<evidence type="ECO:0000256" key="4">
    <source>
        <dbReference type="ARBA" id="ARBA00023125"/>
    </source>
</evidence>
<comment type="caution">
    <text evidence="10">The sequence shown here is derived from an EMBL/GenBank/DDBJ whole genome shotgun (WGS) entry which is preliminary data.</text>
</comment>
<gene>
    <name evidence="10" type="ORF">E1262_15350</name>
</gene>
<dbReference type="SMART" id="SM00862">
    <property type="entry name" value="Trans_reg_C"/>
    <property type="match status" value="1"/>
</dbReference>
<dbReference type="GO" id="GO:0000976">
    <property type="term" value="F:transcription cis-regulatory region binding"/>
    <property type="evidence" value="ECO:0007669"/>
    <property type="project" value="TreeGrafter"/>
</dbReference>
<dbReference type="SMART" id="SM00448">
    <property type="entry name" value="REC"/>
    <property type="match status" value="1"/>
</dbReference>
<dbReference type="PROSITE" id="PS50110">
    <property type="entry name" value="RESPONSE_REGULATORY"/>
    <property type="match status" value="1"/>
</dbReference>
<feature type="domain" description="Response regulatory" evidence="8">
    <location>
        <begin position="3"/>
        <end position="116"/>
    </location>
</feature>
<dbReference type="Pfam" id="PF00072">
    <property type="entry name" value="Response_reg"/>
    <property type="match status" value="1"/>
</dbReference>
<dbReference type="Gene3D" id="3.40.50.2300">
    <property type="match status" value="1"/>
</dbReference>
<evidence type="ECO:0000256" key="3">
    <source>
        <dbReference type="ARBA" id="ARBA00023015"/>
    </source>
</evidence>
<accession>A0A4R5ACS9</accession>
<evidence type="ECO:0000259" key="8">
    <source>
        <dbReference type="PROSITE" id="PS50110"/>
    </source>
</evidence>
<reference evidence="10 11" key="1">
    <citation type="submission" date="2019-02" db="EMBL/GenBank/DDBJ databases">
        <title>Draft genome sequences of novel Actinobacteria.</title>
        <authorList>
            <person name="Sahin N."/>
            <person name="Ay H."/>
            <person name="Saygin H."/>
        </authorList>
    </citation>
    <scope>NUCLEOTIDE SEQUENCE [LARGE SCALE GENOMIC DNA]</scope>
    <source>
        <strain evidence="10 11">8K307</strain>
    </source>
</reference>
<evidence type="ECO:0000256" key="7">
    <source>
        <dbReference type="PROSITE-ProRule" id="PRU01091"/>
    </source>
</evidence>
<dbReference type="Gene3D" id="1.10.10.10">
    <property type="entry name" value="Winged helix-like DNA-binding domain superfamily/Winged helix DNA-binding domain"/>
    <property type="match status" value="1"/>
</dbReference>
<dbReference type="GO" id="GO:0005829">
    <property type="term" value="C:cytosol"/>
    <property type="evidence" value="ECO:0007669"/>
    <property type="project" value="TreeGrafter"/>
</dbReference>
<dbReference type="InterPro" id="IPR039420">
    <property type="entry name" value="WalR-like"/>
</dbReference>
<keyword evidence="4 7" id="KW-0238">DNA-binding</keyword>
<proteinExistence type="predicted"/>
<keyword evidence="3" id="KW-0805">Transcription regulation</keyword>
<name>A0A4R5ACS9_9ACTN</name>
<evidence type="ECO:0000259" key="9">
    <source>
        <dbReference type="PROSITE" id="PS51755"/>
    </source>
</evidence>
<keyword evidence="5" id="KW-0804">Transcription</keyword>
<dbReference type="PANTHER" id="PTHR48111:SF38">
    <property type="entry name" value="TWO-COMPONENT RESPONSE REGULATOR"/>
    <property type="match status" value="1"/>
</dbReference>
<evidence type="ECO:0000313" key="11">
    <source>
        <dbReference type="Proteomes" id="UP000295217"/>
    </source>
</evidence>
<dbReference type="RefSeq" id="WP_132104015.1">
    <property type="nucleotide sequence ID" value="NZ_SMLB01000019.1"/>
</dbReference>
<evidence type="ECO:0000256" key="1">
    <source>
        <dbReference type="ARBA" id="ARBA00022553"/>
    </source>
</evidence>
<dbReference type="Proteomes" id="UP000295217">
    <property type="component" value="Unassembled WGS sequence"/>
</dbReference>
<sequence length="218" mass="24282">MAKILITEDDPLVGSFIEKGLRAGGYSTTLVGTGEQAQSLGLSGAFDLLILDIHLPDREGYQVLQELRARGSRLPVLVVTGRSERDVVACLDAGADDYMTKPFRFDELLARVRARLRHAGSEQPHVLGAGGLRLDLQTHRVTSHEKTVELTAREFCLLETFLRHADQVLTRQQLLSQVWGYAFDPGTNVVNVYINTLRKKLGTEVIETVRGVGYRLRR</sequence>
<dbReference type="Pfam" id="PF00486">
    <property type="entry name" value="Trans_reg_C"/>
    <property type="match status" value="1"/>
</dbReference>
<evidence type="ECO:0000313" key="10">
    <source>
        <dbReference type="EMBL" id="TDD68624.1"/>
    </source>
</evidence>
<evidence type="ECO:0000256" key="2">
    <source>
        <dbReference type="ARBA" id="ARBA00023012"/>
    </source>
</evidence>
<dbReference type="EMBL" id="SMLB01000019">
    <property type="protein sequence ID" value="TDD68624.1"/>
    <property type="molecule type" value="Genomic_DNA"/>
</dbReference>
<feature type="modified residue" description="4-aspartylphosphate" evidence="6">
    <location>
        <position position="52"/>
    </location>
</feature>
<dbReference type="FunFam" id="1.10.10.10:FF:000005">
    <property type="entry name" value="Two-component system response regulator"/>
    <property type="match status" value="1"/>
</dbReference>